<gene>
    <name evidence="2" type="primary">LOC106176536</name>
</gene>
<dbReference type="InParanoid" id="A0A1S3JVJ0"/>
<proteinExistence type="predicted"/>
<reference evidence="2" key="1">
    <citation type="submission" date="2025-08" db="UniProtKB">
        <authorList>
            <consortium name="RefSeq"/>
        </authorList>
    </citation>
    <scope>IDENTIFICATION</scope>
    <source>
        <tissue evidence="2">Gonads</tissue>
    </source>
</reference>
<evidence type="ECO:0000313" key="1">
    <source>
        <dbReference type="Proteomes" id="UP000085678"/>
    </source>
</evidence>
<name>A0A1S3JVJ0_LINAN</name>
<dbReference type="RefSeq" id="XP_013414425.1">
    <property type="nucleotide sequence ID" value="XM_013558971.1"/>
</dbReference>
<sequence>MNSMLELPICSKTSLEVLLREILHVVVVIVAWGHVVYLYTEEEYPWGLEKNWHLAFIRWIDITMHWASGCLYRSRLHLFMGIWHIMKLPSLIYSFDDAIPGIGEKLLHFTPCNALDTTSYVSTALTSTSLNSKVVGFLMYALLKWHGFYY</sequence>
<dbReference type="Proteomes" id="UP000085678">
    <property type="component" value="Unplaced"/>
</dbReference>
<dbReference type="KEGG" id="lak:106176536"/>
<evidence type="ECO:0000313" key="2">
    <source>
        <dbReference type="RefSeq" id="XP_013414425.1"/>
    </source>
</evidence>
<accession>A0A1S3JVJ0</accession>
<dbReference type="GeneID" id="106176536"/>
<protein>
    <submittedName>
        <fullName evidence="2">Uncharacterized protein LOC106176536</fullName>
    </submittedName>
</protein>
<dbReference type="AlphaFoldDB" id="A0A1S3JVJ0"/>
<keyword evidence="1" id="KW-1185">Reference proteome</keyword>
<organism evidence="1 2">
    <name type="scientific">Lingula anatina</name>
    <name type="common">Brachiopod</name>
    <name type="synonym">Lingula unguis</name>
    <dbReference type="NCBI Taxonomy" id="7574"/>
    <lineage>
        <taxon>Eukaryota</taxon>
        <taxon>Metazoa</taxon>
        <taxon>Spiralia</taxon>
        <taxon>Lophotrochozoa</taxon>
        <taxon>Brachiopoda</taxon>
        <taxon>Linguliformea</taxon>
        <taxon>Lingulata</taxon>
        <taxon>Lingulida</taxon>
        <taxon>Linguloidea</taxon>
        <taxon>Lingulidae</taxon>
        <taxon>Lingula</taxon>
    </lineage>
</organism>